<dbReference type="STRING" id="667725.A0A0L0G954"/>
<comment type="similarity">
    <text evidence="1 5">Belongs to the TUBGCP family.</text>
</comment>
<dbReference type="InterPro" id="IPR007259">
    <property type="entry name" value="GCP"/>
</dbReference>
<dbReference type="EMBL" id="KQ241741">
    <property type="protein sequence ID" value="KNC84778.1"/>
    <property type="molecule type" value="Genomic_DNA"/>
</dbReference>
<proteinExistence type="inferred from homology"/>
<dbReference type="InterPro" id="IPR041470">
    <property type="entry name" value="GCP_N"/>
</dbReference>
<dbReference type="RefSeq" id="XP_014158680.1">
    <property type="nucleotide sequence ID" value="XM_014303205.1"/>
</dbReference>
<dbReference type="GO" id="GO:0007020">
    <property type="term" value="P:microtubule nucleation"/>
    <property type="evidence" value="ECO:0007669"/>
    <property type="project" value="InterPro"/>
</dbReference>
<evidence type="ECO:0000256" key="2">
    <source>
        <dbReference type="ARBA" id="ARBA00022490"/>
    </source>
</evidence>
<dbReference type="GO" id="GO:0051321">
    <property type="term" value="P:meiotic cell cycle"/>
    <property type="evidence" value="ECO:0007669"/>
    <property type="project" value="TreeGrafter"/>
</dbReference>
<dbReference type="PANTHER" id="PTHR19302">
    <property type="entry name" value="GAMMA TUBULIN COMPLEX PROTEIN"/>
    <property type="match status" value="1"/>
</dbReference>
<evidence type="ECO:0000259" key="7">
    <source>
        <dbReference type="Pfam" id="PF17681"/>
    </source>
</evidence>
<keyword evidence="9" id="KW-1185">Reference proteome</keyword>
<dbReference type="GO" id="GO:0043015">
    <property type="term" value="F:gamma-tubulin binding"/>
    <property type="evidence" value="ECO:0007669"/>
    <property type="project" value="InterPro"/>
</dbReference>
<dbReference type="AlphaFoldDB" id="A0A0L0G954"/>
<dbReference type="GO" id="GO:0031122">
    <property type="term" value="P:cytoplasmic microtubule organization"/>
    <property type="evidence" value="ECO:0007669"/>
    <property type="project" value="TreeGrafter"/>
</dbReference>
<reference evidence="8 9" key="1">
    <citation type="submission" date="2011-02" db="EMBL/GenBank/DDBJ databases">
        <title>The Genome Sequence of Sphaeroforma arctica JP610.</title>
        <authorList>
            <consortium name="The Broad Institute Genome Sequencing Platform"/>
            <person name="Russ C."/>
            <person name="Cuomo C."/>
            <person name="Young S.K."/>
            <person name="Zeng Q."/>
            <person name="Gargeya S."/>
            <person name="Alvarado L."/>
            <person name="Berlin A."/>
            <person name="Chapman S.B."/>
            <person name="Chen Z."/>
            <person name="Freedman E."/>
            <person name="Gellesch M."/>
            <person name="Goldberg J."/>
            <person name="Griggs A."/>
            <person name="Gujja S."/>
            <person name="Heilman E."/>
            <person name="Heiman D."/>
            <person name="Howarth C."/>
            <person name="Mehta T."/>
            <person name="Neiman D."/>
            <person name="Pearson M."/>
            <person name="Roberts A."/>
            <person name="Saif S."/>
            <person name="Shea T."/>
            <person name="Shenoy N."/>
            <person name="Sisk P."/>
            <person name="Stolte C."/>
            <person name="Sykes S."/>
            <person name="White J."/>
            <person name="Yandava C."/>
            <person name="Burger G."/>
            <person name="Gray M.W."/>
            <person name="Holland P.W.H."/>
            <person name="King N."/>
            <person name="Lang F.B.F."/>
            <person name="Roger A.J."/>
            <person name="Ruiz-Trillo I."/>
            <person name="Haas B."/>
            <person name="Nusbaum C."/>
            <person name="Birren B."/>
        </authorList>
    </citation>
    <scope>NUCLEOTIDE SEQUENCE [LARGE SCALE GENOMIC DNA]</scope>
    <source>
        <strain evidence="8 9">JP610</strain>
    </source>
</reference>
<dbReference type="GO" id="GO:0000278">
    <property type="term" value="P:mitotic cell cycle"/>
    <property type="evidence" value="ECO:0007669"/>
    <property type="project" value="TreeGrafter"/>
</dbReference>
<accession>A0A0L0G954</accession>
<dbReference type="GeneID" id="25903524"/>
<keyword evidence="2 5" id="KW-0963">Cytoplasm</keyword>
<dbReference type="GO" id="GO:0000922">
    <property type="term" value="C:spindle pole"/>
    <property type="evidence" value="ECO:0007669"/>
    <property type="project" value="InterPro"/>
</dbReference>
<dbReference type="InterPro" id="IPR040457">
    <property type="entry name" value="GCP_C"/>
</dbReference>
<evidence type="ECO:0000259" key="6">
    <source>
        <dbReference type="Pfam" id="PF04130"/>
    </source>
</evidence>
<keyword evidence="4 5" id="KW-0206">Cytoskeleton</keyword>
<dbReference type="GO" id="GO:0051011">
    <property type="term" value="F:microtubule minus-end binding"/>
    <property type="evidence" value="ECO:0007669"/>
    <property type="project" value="TreeGrafter"/>
</dbReference>
<dbReference type="PANTHER" id="PTHR19302:SF13">
    <property type="entry name" value="GAMMA-TUBULIN COMPLEX COMPONENT 2"/>
    <property type="match status" value="1"/>
</dbReference>
<dbReference type="Pfam" id="PF17681">
    <property type="entry name" value="GCP_N_terminal"/>
    <property type="match status" value="1"/>
</dbReference>
<evidence type="ECO:0000256" key="5">
    <source>
        <dbReference type="RuleBase" id="RU363050"/>
    </source>
</evidence>
<organism evidence="8 9">
    <name type="scientific">Sphaeroforma arctica JP610</name>
    <dbReference type="NCBI Taxonomy" id="667725"/>
    <lineage>
        <taxon>Eukaryota</taxon>
        <taxon>Ichthyosporea</taxon>
        <taxon>Ichthyophonida</taxon>
        <taxon>Sphaeroforma</taxon>
    </lineage>
</organism>
<feature type="domain" description="Gamma tubulin complex component protein N-terminal" evidence="7">
    <location>
        <begin position="10"/>
        <end position="141"/>
    </location>
</feature>
<dbReference type="GO" id="GO:0005874">
    <property type="term" value="C:microtubule"/>
    <property type="evidence" value="ECO:0007669"/>
    <property type="project" value="UniProtKB-KW"/>
</dbReference>
<protein>
    <recommendedName>
        <fullName evidence="5">Spindle pole body component</fullName>
    </recommendedName>
</protein>
<evidence type="ECO:0000313" key="9">
    <source>
        <dbReference type="Proteomes" id="UP000054560"/>
    </source>
</evidence>
<sequence>MKCYKESPERALLVHLAERACVPYLDTLGRWLYEGVIVDPFREFLVQESPPIKNRHALSEEEYWERKYKLDEAMCPDFLFPYMEKIIKAGKYLNVATASGAAAKCPFAAQISYTTDTHAYARDIEKAYDFASEQLLRLLRDDLHIMTHMRSIKLFFLMERGDMYEQLMLTGRLELQQPRAEIQESVLDALLRNSIASSTAATDPNGRM</sequence>
<dbReference type="Pfam" id="PF04130">
    <property type="entry name" value="GCP_C_terminal"/>
    <property type="match status" value="1"/>
</dbReference>
<dbReference type="Gene3D" id="1.20.120.1900">
    <property type="entry name" value="Gamma-tubulin complex, C-terminal domain"/>
    <property type="match status" value="1"/>
</dbReference>
<evidence type="ECO:0000256" key="1">
    <source>
        <dbReference type="ARBA" id="ARBA00010337"/>
    </source>
</evidence>
<gene>
    <name evidence="8" type="ORF">SARC_03020</name>
</gene>
<evidence type="ECO:0000313" key="8">
    <source>
        <dbReference type="EMBL" id="KNC84778.1"/>
    </source>
</evidence>
<dbReference type="GO" id="GO:0000930">
    <property type="term" value="C:gamma-tubulin complex"/>
    <property type="evidence" value="ECO:0007669"/>
    <property type="project" value="TreeGrafter"/>
</dbReference>
<dbReference type="eggNOG" id="KOG2001">
    <property type="taxonomic scope" value="Eukaryota"/>
</dbReference>
<dbReference type="OrthoDB" id="2192946at2759"/>
<dbReference type="GO" id="GO:0051225">
    <property type="term" value="P:spindle assembly"/>
    <property type="evidence" value="ECO:0007669"/>
    <property type="project" value="TreeGrafter"/>
</dbReference>
<name>A0A0L0G954_9EUKA</name>
<keyword evidence="3 5" id="KW-0493">Microtubule</keyword>
<dbReference type="Proteomes" id="UP000054560">
    <property type="component" value="Unassembled WGS sequence"/>
</dbReference>
<evidence type="ECO:0000256" key="3">
    <source>
        <dbReference type="ARBA" id="ARBA00022701"/>
    </source>
</evidence>
<dbReference type="InterPro" id="IPR042241">
    <property type="entry name" value="GCP_C_sf"/>
</dbReference>
<comment type="subcellular location">
    <subcellularLocation>
        <location evidence="5">Cytoplasm</location>
        <location evidence="5">Cytoskeleton</location>
        <location evidence="5">Microtubule organizing center</location>
    </subcellularLocation>
</comment>
<feature type="domain" description="Gamma tubulin complex component C-terminal" evidence="6">
    <location>
        <begin position="146"/>
        <end position="202"/>
    </location>
</feature>
<evidence type="ECO:0000256" key="4">
    <source>
        <dbReference type="ARBA" id="ARBA00023212"/>
    </source>
</evidence>